<dbReference type="Gene3D" id="2.40.128.20">
    <property type="match status" value="1"/>
</dbReference>
<dbReference type="CDD" id="cd00742">
    <property type="entry name" value="FABP"/>
    <property type="match status" value="1"/>
</dbReference>
<dbReference type="GO" id="GO:0008289">
    <property type="term" value="F:lipid binding"/>
    <property type="evidence" value="ECO:0007669"/>
    <property type="project" value="InterPro"/>
</dbReference>
<evidence type="ECO:0000313" key="2">
    <source>
        <dbReference type="Proteomes" id="UP000694843"/>
    </source>
</evidence>
<evidence type="ECO:0000256" key="1">
    <source>
        <dbReference type="ARBA" id="ARBA00008390"/>
    </source>
</evidence>
<dbReference type="RefSeq" id="XP_018022868.1">
    <property type="nucleotide sequence ID" value="XM_018167379.2"/>
</dbReference>
<name>A0A8B7P9P0_HYAAZ</name>
<gene>
    <name evidence="3 4" type="primary">LOC108678885</name>
</gene>
<proteinExistence type="inferred from homology"/>
<keyword evidence="2" id="KW-1185">Reference proteome</keyword>
<protein>
    <submittedName>
        <fullName evidence="3 4">Uncharacterized protein LOC108678885</fullName>
    </submittedName>
</protein>
<dbReference type="KEGG" id="hazt:108678885"/>
<comment type="similarity">
    <text evidence="1">Belongs to the calycin superfamily. Fatty-acid binding protein (FABP) family.</text>
</comment>
<dbReference type="InterPro" id="IPR012674">
    <property type="entry name" value="Calycin"/>
</dbReference>
<dbReference type="PANTHER" id="PTHR11955">
    <property type="entry name" value="FATTY ACID BINDING PROTEIN"/>
    <property type="match status" value="1"/>
</dbReference>
<dbReference type="InterPro" id="IPR031259">
    <property type="entry name" value="ILBP"/>
</dbReference>
<dbReference type="GeneID" id="108678885"/>
<dbReference type="Proteomes" id="UP000694843">
    <property type="component" value="Unplaced"/>
</dbReference>
<accession>A0A8B7P9P0</accession>
<dbReference type="AlphaFoldDB" id="A0A8B7P9P0"/>
<evidence type="ECO:0000313" key="4">
    <source>
        <dbReference type="RefSeq" id="XP_018022869.1"/>
    </source>
</evidence>
<evidence type="ECO:0000313" key="3">
    <source>
        <dbReference type="RefSeq" id="XP_018022868.1"/>
    </source>
</evidence>
<organism evidence="2 4">
    <name type="scientific">Hyalella azteca</name>
    <name type="common">Amphipod</name>
    <dbReference type="NCBI Taxonomy" id="294128"/>
    <lineage>
        <taxon>Eukaryota</taxon>
        <taxon>Metazoa</taxon>
        <taxon>Ecdysozoa</taxon>
        <taxon>Arthropoda</taxon>
        <taxon>Crustacea</taxon>
        <taxon>Multicrustacea</taxon>
        <taxon>Malacostraca</taxon>
        <taxon>Eumalacostraca</taxon>
        <taxon>Peracarida</taxon>
        <taxon>Amphipoda</taxon>
        <taxon>Senticaudata</taxon>
        <taxon>Talitrida</taxon>
        <taxon>Talitroidea</taxon>
        <taxon>Hyalellidae</taxon>
        <taxon>Hyalella</taxon>
    </lineage>
</organism>
<sequence length="137" mass="15639">MSNISGVYVHERDEGVEEFYEQRGAHFLAEKMMVKMSPTVTIKVDDEGTYRLHTKTQVKNFEWIFKLGQEVSLPTPDGTRTFIFEVDENGKLTQTPTGESASMGVQIEREFSDDGMVMTLMHLASGESAKRHFRRSQ</sequence>
<reference evidence="3 4" key="1">
    <citation type="submission" date="2025-04" db="UniProtKB">
        <authorList>
            <consortium name="RefSeq"/>
        </authorList>
    </citation>
    <scope>IDENTIFICATION</scope>
    <source>
        <tissue evidence="3 4">Whole organism</tissue>
    </source>
</reference>
<dbReference type="RefSeq" id="XP_018022869.1">
    <property type="nucleotide sequence ID" value="XM_018167380.2"/>
</dbReference>
<dbReference type="SUPFAM" id="SSF50814">
    <property type="entry name" value="Lipocalins"/>
    <property type="match status" value="1"/>
</dbReference>
<dbReference type="OrthoDB" id="412780at2759"/>